<evidence type="ECO:0000313" key="3">
    <source>
        <dbReference type="Proteomes" id="UP000054937"/>
    </source>
</evidence>
<keyword evidence="1" id="KW-1133">Transmembrane helix</keyword>
<evidence type="ECO:0000256" key="1">
    <source>
        <dbReference type="SAM" id="Phobius"/>
    </source>
</evidence>
<reference evidence="2 3" key="1">
    <citation type="journal article" date="2015" name="Sci. Rep.">
        <title>Genome of the facultative scuticociliatosis pathogen Pseudocohnilembus persalinus provides insight into its virulence through horizontal gene transfer.</title>
        <authorList>
            <person name="Xiong J."/>
            <person name="Wang G."/>
            <person name="Cheng J."/>
            <person name="Tian M."/>
            <person name="Pan X."/>
            <person name="Warren A."/>
            <person name="Jiang C."/>
            <person name="Yuan D."/>
            <person name="Miao W."/>
        </authorList>
    </citation>
    <scope>NUCLEOTIDE SEQUENCE [LARGE SCALE GENOMIC DNA]</scope>
    <source>
        <strain evidence="2">36N120E</strain>
    </source>
</reference>
<organism evidence="2 3">
    <name type="scientific">Pseudocohnilembus persalinus</name>
    <name type="common">Ciliate</name>
    <dbReference type="NCBI Taxonomy" id="266149"/>
    <lineage>
        <taxon>Eukaryota</taxon>
        <taxon>Sar</taxon>
        <taxon>Alveolata</taxon>
        <taxon>Ciliophora</taxon>
        <taxon>Intramacronucleata</taxon>
        <taxon>Oligohymenophorea</taxon>
        <taxon>Scuticociliatia</taxon>
        <taxon>Philasterida</taxon>
        <taxon>Pseudocohnilembidae</taxon>
        <taxon>Pseudocohnilembus</taxon>
    </lineage>
</organism>
<keyword evidence="3" id="KW-1185">Reference proteome</keyword>
<feature type="transmembrane region" description="Helical" evidence="1">
    <location>
        <begin position="119"/>
        <end position="139"/>
    </location>
</feature>
<proteinExistence type="predicted"/>
<feature type="transmembrane region" description="Helical" evidence="1">
    <location>
        <begin position="6"/>
        <end position="25"/>
    </location>
</feature>
<accession>A0A0V0R130</accession>
<keyword evidence="1" id="KW-0472">Membrane</keyword>
<gene>
    <name evidence="2" type="ORF">PPERSA_01161</name>
</gene>
<feature type="transmembrane region" description="Helical" evidence="1">
    <location>
        <begin position="159"/>
        <end position="180"/>
    </location>
</feature>
<keyword evidence="1" id="KW-0812">Transmembrane</keyword>
<dbReference type="Proteomes" id="UP000054937">
    <property type="component" value="Unassembled WGS sequence"/>
</dbReference>
<comment type="caution">
    <text evidence="2">The sequence shown here is derived from an EMBL/GenBank/DDBJ whole genome shotgun (WGS) entry which is preliminary data.</text>
</comment>
<dbReference type="EMBL" id="LDAU01000067">
    <property type="protein sequence ID" value="KRX08231.1"/>
    <property type="molecule type" value="Genomic_DNA"/>
</dbReference>
<name>A0A0V0R130_PSEPJ</name>
<dbReference type="InParanoid" id="A0A0V0R130"/>
<dbReference type="AlphaFoldDB" id="A0A0V0R130"/>
<evidence type="ECO:0000313" key="2">
    <source>
        <dbReference type="EMBL" id="KRX08231.1"/>
    </source>
</evidence>
<protein>
    <submittedName>
        <fullName evidence="2">Uncharacterized protein</fullName>
    </submittedName>
</protein>
<sequence>MAGAIFLWPVMSNLCFLKILTFPVITSVNQLLPPQAVEAITISAPPSKAKASQIELKVGNPAVQQTGISSLLAWVPDIVYKCSQKLSTSCQEALSRPSVTQTPANNYNYYKAKGVETGVVVLFLTTMMSEGLILVTLLMYKICCLQTASTMGLSYSSKFVITTASLSSLGCPLMTLKLLCNKLVILQKVSSKGSAPFSPMQK</sequence>